<comment type="similarity">
    <text evidence="4">Belongs to the peptidase M29 family.</text>
</comment>
<keyword evidence="7" id="KW-0479">Metal-binding</keyword>
<sequence>MDIPQPTTSPEAAAHDARLDRLAMLAVRVGLNLAPGQELVMTAPVEALPLARRIVEQAYKAGASLVTCLLGDDQMALARYRHAPEAAFDVAPGWLFEGMAEAFRRGAARLAIVGDDPVLLANEDPERVARANRARSIAYRPALELITSTAINWSLVAAATPAWARTVFPDLPEDAALARLWDAIFAASRADAPDPVAAWEAHNAGLMAKRRRLNERRYAALRFRGPGTDLKVGLADGHAWMGGLSTAKNGITGNPNIPTEEVFTTPHRAVTEGVVAASKPLSYQGTLIRDIRVRFEGGRITEAHASTGQAVLERMIGTDEGARMLGEVALVPNSNPISQSGLLFFNTLFDENAASHIALGQAYSKCFVDQNLDKAALEAAGANSSLIHVDWMIGSAETDVDGIDAAGRAEPLMRSGEWVG</sequence>
<organism evidence="10 11">
    <name type="scientific">Belnapia mucosa</name>
    <dbReference type="NCBI Taxonomy" id="2804532"/>
    <lineage>
        <taxon>Bacteria</taxon>
        <taxon>Pseudomonadati</taxon>
        <taxon>Pseudomonadota</taxon>
        <taxon>Alphaproteobacteria</taxon>
        <taxon>Acetobacterales</taxon>
        <taxon>Roseomonadaceae</taxon>
        <taxon>Belnapia</taxon>
    </lineage>
</organism>
<evidence type="ECO:0000256" key="4">
    <source>
        <dbReference type="ARBA" id="ARBA00008236"/>
    </source>
</evidence>
<dbReference type="EMBL" id="JAEUXJ010000004">
    <property type="protein sequence ID" value="MBL6456008.1"/>
    <property type="molecule type" value="Genomic_DNA"/>
</dbReference>
<accession>A0ABS1V6T3</accession>
<evidence type="ECO:0000256" key="6">
    <source>
        <dbReference type="ARBA" id="ARBA00022670"/>
    </source>
</evidence>
<reference evidence="10 11" key="1">
    <citation type="submission" date="2021-01" db="EMBL/GenBank/DDBJ databases">
        <title>Belnapia mucosa sp. nov. and Belnapia arida sp. nov., isolated from the Tabernas Desert (Almeria, Spain).</title>
        <authorList>
            <person name="Molina-Menor E."/>
            <person name="Vidal-Verdu A."/>
            <person name="Calonge A."/>
            <person name="Satari L."/>
            <person name="Pereto Magraner J."/>
            <person name="Porcar Miralles M."/>
        </authorList>
    </citation>
    <scope>NUCLEOTIDE SEQUENCE [LARGE SCALE GENOMIC DNA]</scope>
    <source>
        <strain evidence="10 11">T6</strain>
    </source>
</reference>
<dbReference type="Gene3D" id="3.40.1830.10">
    <property type="entry name" value="Thermophilic metalloprotease (M29)"/>
    <property type="match status" value="1"/>
</dbReference>
<dbReference type="GO" id="GO:0004177">
    <property type="term" value="F:aminopeptidase activity"/>
    <property type="evidence" value="ECO:0007669"/>
    <property type="project" value="UniProtKB-KW"/>
</dbReference>
<dbReference type="InterPro" id="IPR035097">
    <property type="entry name" value="M29_N-terminal"/>
</dbReference>
<protein>
    <submittedName>
        <fullName evidence="10">Aminopeptidase</fullName>
    </submittedName>
</protein>
<dbReference type="Proteomes" id="UP000606490">
    <property type="component" value="Unassembled WGS sequence"/>
</dbReference>
<dbReference type="PRINTS" id="PR00919">
    <property type="entry name" value="THERMOPTASE"/>
</dbReference>
<proteinExistence type="inferred from homology"/>
<keyword evidence="8" id="KW-0378">Hydrolase</keyword>
<comment type="cofactor">
    <cofactor evidence="1">
        <name>Co(2+)</name>
        <dbReference type="ChEBI" id="CHEBI:48828"/>
    </cofactor>
</comment>
<dbReference type="SUPFAM" id="SSF144052">
    <property type="entry name" value="Thermophilic metalloprotease-like"/>
    <property type="match status" value="1"/>
</dbReference>
<evidence type="ECO:0000256" key="8">
    <source>
        <dbReference type="ARBA" id="ARBA00022801"/>
    </source>
</evidence>
<evidence type="ECO:0000256" key="9">
    <source>
        <dbReference type="ARBA" id="ARBA00023049"/>
    </source>
</evidence>
<comment type="caution">
    <text evidence="10">The sequence shown here is derived from an EMBL/GenBank/DDBJ whole genome shotgun (WGS) entry which is preliminary data.</text>
</comment>
<dbReference type="Pfam" id="PF02073">
    <property type="entry name" value="Peptidase_M29"/>
    <property type="match status" value="1"/>
</dbReference>
<keyword evidence="6" id="KW-0645">Protease</keyword>
<dbReference type="InterPro" id="IPR000787">
    <property type="entry name" value="Peptidase_M29"/>
</dbReference>
<keyword evidence="5 10" id="KW-0031">Aminopeptidase</keyword>
<gene>
    <name evidence="10" type="ORF">JMJ55_11785</name>
</gene>
<keyword evidence="9" id="KW-0482">Metalloprotease</keyword>
<evidence type="ECO:0000313" key="11">
    <source>
        <dbReference type="Proteomes" id="UP000606490"/>
    </source>
</evidence>
<dbReference type="PANTHER" id="PTHR34448:SF3">
    <property type="entry name" value="AMINOPEPTIDASE AMPS"/>
    <property type="match status" value="1"/>
</dbReference>
<dbReference type="PANTHER" id="PTHR34448">
    <property type="entry name" value="AMINOPEPTIDASE"/>
    <property type="match status" value="1"/>
</dbReference>
<dbReference type="RefSeq" id="WP_202825751.1">
    <property type="nucleotide sequence ID" value="NZ_JAEUXJ010000004.1"/>
</dbReference>
<evidence type="ECO:0000256" key="5">
    <source>
        <dbReference type="ARBA" id="ARBA00022438"/>
    </source>
</evidence>
<comment type="cofactor">
    <cofactor evidence="2">
        <name>Mg(2+)</name>
        <dbReference type="ChEBI" id="CHEBI:18420"/>
    </cofactor>
</comment>
<comment type="cofactor">
    <cofactor evidence="3">
        <name>Zn(2+)</name>
        <dbReference type="ChEBI" id="CHEBI:29105"/>
    </cofactor>
</comment>
<evidence type="ECO:0000256" key="2">
    <source>
        <dbReference type="ARBA" id="ARBA00001946"/>
    </source>
</evidence>
<name>A0ABS1V6T3_9PROT</name>
<evidence type="ECO:0000256" key="3">
    <source>
        <dbReference type="ARBA" id="ARBA00001947"/>
    </source>
</evidence>
<keyword evidence="11" id="KW-1185">Reference proteome</keyword>
<evidence type="ECO:0000313" key="10">
    <source>
        <dbReference type="EMBL" id="MBL6456008.1"/>
    </source>
</evidence>
<evidence type="ECO:0000256" key="7">
    <source>
        <dbReference type="ARBA" id="ARBA00022723"/>
    </source>
</evidence>
<dbReference type="InterPro" id="IPR052170">
    <property type="entry name" value="M29_Exopeptidase"/>
</dbReference>
<evidence type="ECO:0000256" key="1">
    <source>
        <dbReference type="ARBA" id="ARBA00001941"/>
    </source>
</evidence>